<dbReference type="EMBL" id="JADFUA010000001">
    <property type="protein sequence ID" value="MBE9608182.1"/>
    <property type="molecule type" value="Genomic_DNA"/>
</dbReference>
<evidence type="ECO:0000256" key="1">
    <source>
        <dbReference type="ARBA" id="ARBA00022729"/>
    </source>
</evidence>
<dbReference type="GO" id="GO:0030288">
    <property type="term" value="C:outer membrane-bounded periplasmic space"/>
    <property type="evidence" value="ECO:0007669"/>
    <property type="project" value="UniProtKB-UniRule"/>
</dbReference>
<dbReference type="InterPro" id="IPR034706">
    <property type="entry name" value="CpoB"/>
</dbReference>
<dbReference type="RefSeq" id="WP_194114681.1">
    <property type="nucleotide sequence ID" value="NZ_JADFUA010000001.1"/>
</dbReference>
<protein>
    <recommendedName>
        <fullName evidence="2">Cell division coordinator CpoB</fullName>
    </recommendedName>
</protein>
<keyword evidence="2" id="KW-0574">Periplasm</keyword>
<dbReference type="AlphaFoldDB" id="A0A8J7K156"/>
<accession>A0A8J7K156</accession>
<dbReference type="SUPFAM" id="SSF48452">
    <property type="entry name" value="TPR-like"/>
    <property type="match status" value="1"/>
</dbReference>
<comment type="function">
    <text evidence="2">Mediates coordination of peptidoglycan synthesis and outer membrane constriction during cell division.</text>
</comment>
<feature type="coiled-coil region" evidence="2">
    <location>
        <begin position="24"/>
        <end position="86"/>
    </location>
</feature>
<dbReference type="InterPro" id="IPR014162">
    <property type="entry name" value="CpoB_C"/>
</dbReference>
<evidence type="ECO:0000259" key="3">
    <source>
        <dbReference type="Pfam" id="PF13525"/>
    </source>
</evidence>
<dbReference type="Pfam" id="PF13525">
    <property type="entry name" value="YfiO"/>
    <property type="match status" value="1"/>
</dbReference>
<comment type="caution">
    <text evidence="5">The sequence shown here is derived from an EMBL/GenBank/DDBJ whole genome shotgun (WGS) entry which is preliminary data.</text>
</comment>
<keyword evidence="2" id="KW-0132">Cell division</keyword>
<evidence type="ECO:0000259" key="4">
    <source>
        <dbReference type="Pfam" id="PF16331"/>
    </source>
</evidence>
<dbReference type="GO" id="GO:0043093">
    <property type="term" value="P:FtsZ-dependent cytokinesis"/>
    <property type="evidence" value="ECO:0007669"/>
    <property type="project" value="UniProtKB-UniRule"/>
</dbReference>
<evidence type="ECO:0000256" key="2">
    <source>
        <dbReference type="HAMAP-Rule" id="MF_02066"/>
    </source>
</evidence>
<comment type="similarity">
    <text evidence="2">Belongs to the CpoB family.</text>
</comment>
<keyword evidence="2" id="KW-0175">Coiled coil</keyword>
<organism evidence="5 6">
    <name type="scientific">Chitinilyticum piscinae</name>
    <dbReference type="NCBI Taxonomy" id="2866724"/>
    <lineage>
        <taxon>Bacteria</taxon>
        <taxon>Pseudomonadati</taxon>
        <taxon>Pseudomonadota</taxon>
        <taxon>Betaproteobacteria</taxon>
        <taxon>Neisseriales</taxon>
        <taxon>Chitinibacteraceae</taxon>
        <taxon>Chitinilyticum</taxon>
    </lineage>
</organism>
<dbReference type="Pfam" id="PF16331">
    <property type="entry name" value="TolA_bind_tri"/>
    <property type="match status" value="1"/>
</dbReference>
<gene>
    <name evidence="5" type="primary">ybgF</name>
    <name evidence="2" type="synonym">cpoB</name>
    <name evidence="5" type="ORF">INR99_02360</name>
</gene>
<dbReference type="Gene3D" id="1.25.40.10">
    <property type="entry name" value="Tetratricopeptide repeat domain"/>
    <property type="match status" value="1"/>
</dbReference>
<dbReference type="InterPro" id="IPR032519">
    <property type="entry name" value="YbgF_tri"/>
</dbReference>
<comment type="subcellular location">
    <subcellularLocation>
        <location evidence="2">Periplasm</location>
    </subcellularLocation>
</comment>
<proteinExistence type="inferred from homology"/>
<dbReference type="Gene3D" id="1.20.5.110">
    <property type="match status" value="1"/>
</dbReference>
<feature type="domain" description="Outer membrane lipoprotein BamD-like" evidence="3">
    <location>
        <begin position="133"/>
        <end position="244"/>
    </location>
</feature>
<feature type="domain" description="YbgF trimerisation" evidence="4">
    <location>
        <begin position="48"/>
        <end position="114"/>
    </location>
</feature>
<feature type="signal peptide" evidence="2">
    <location>
        <begin position="1"/>
        <end position="19"/>
    </location>
</feature>
<keyword evidence="6" id="KW-1185">Reference proteome</keyword>
<keyword evidence="2" id="KW-0131">Cell cycle</keyword>
<dbReference type="Proteomes" id="UP000604481">
    <property type="component" value="Unassembled WGS sequence"/>
</dbReference>
<dbReference type="InterPro" id="IPR011990">
    <property type="entry name" value="TPR-like_helical_dom_sf"/>
</dbReference>
<evidence type="ECO:0000313" key="6">
    <source>
        <dbReference type="Proteomes" id="UP000604481"/>
    </source>
</evidence>
<feature type="chain" id="PRO_5035348331" description="Cell division coordinator CpoB" evidence="2">
    <location>
        <begin position="20"/>
        <end position="245"/>
    </location>
</feature>
<dbReference type="NCBIfam" id="TIGR02795">
    <property type="entry name" value="tol_pal_ybgF"/>
    <property type="match status" value="1"/>
</dbReference>
<dbReference type="GO" id="GO:0070206">
    <property type="term" value="P:protein trimerization"/>
    <property type="evidence" value="ECO:0007669"/>
    <property type="project" value="InterPro"/>
</dbReference>
<sequence precursor="true">MRKLLCSVALLAASGLVQAGLFDDDVARQQVADLTAKVNQLQQENVQRLQMLEAGNKRVLDLVRQLDQQKEEIAQLRGQLEVLQFNQDESAKRQKDLYIDLDNRLRTVETAKPAAGTGDAAPLSEQQLFDNGVAQVKAGKHKEALATFDKFLADYPESKQLSTAQYWQGVSYAATKNYKAANSAFGVVANTADAPNAPDALLGLASVAAATGDKKTSRKYLVEILERFPSSNAAATAKKALTAVN</sequence>
<reference evidence="5 6" key="1">
    <citation type="submission" date="2020-10" db="EMBL/GenBank/DDBJ databases">
        <title>The genome sequence of Chitinilyticum litopenaei 4Y14.</title>
        <authorList>
            <person name="Liu Y."/>
        </authorList>
    </citation>
    <scope>NUCLEOTIDE SEQUENCE [LARGE SCALE GENOMIC DNA]</scope>
    <source>
        <strain evidence="5 6">4Y14</strain>
    </source>
</reference>
<dbReference type="InterPro" id="IPR039565">
    <property type="entry name" value="BamD-like"/>
</dbReference>
<dbReference type="HAMAP" id="MF_02066">
    <property type="entry name" value="CpoB"/>
    <property type="match status" value="1"/>
</dbReference>
<keyword evidence="1 2" id="KW-0732">Signal</keyword>
<evidence type="ECO:0000313" key="5">
    <source>
        <dbReference type="EMBL" id="MBE9608182.1"/>
    </source>
</evidence>
<name>A0A8J7K156_9NEIS</name>